<dbReference type="InterPro" id="IPR005311">
    <property type="entry name" value="PBP_dimer"/>
</dbReference>
<evidence type="ECO:0000256" key="4">
    <source>
        <dbReference type="ARBA" id="ARBA00007171"/>
    </source>
</evidence>
<protein>
    <submittedName>
        <fullName evidence="16">FtsW/RodA/SpoVE family cell cycle protein</fullName>
    </submittedName>
</protein>
<feature type="transmembrane region" description="Helical" evidence="13">
    <location>
        <begin position="390"/>
        <end position="412"/>
    </location>
</feature>
<dbReference type="SUPFAM" id="SSF56601">
    <property type="entry name" value="beta-lactamase/transpeptidase-like"/>
    <property type="match status" value="1"/>
</dbReference>
<dbReference type="Pfam" id="PF01098">
    <property type="entry name" value="FTSW_RODA_SPOVE"/>
    <property type="match status" value="1"/>
</dbReference>
<dbReference type="Proteomes" id="UP001300763">
    <property type="component" value="Unassembled WGS sequence"/>
</dbReference>
<dbReference type="InterPro" id="IPR001182">
    <property type="entry name" value="FtsW/RodA"/>
</dbReference>
<dbReference type="Pfam" id="PF03717">
    <property type="entry name" value="PBP_dimer"/>
    <property type="match status" value="1"/>
</dbReference>
<feature type="compositionally biased region" description="Basic and acidic residues" evidence="12">
    <location>
        <begin position="47"/>
        <end position="68"/>
    </location>
</feature>
<keyword evidence="10 13" id="KW-0472">Membrane</keyword>
<evidence type="ECO:0000256" key="13">
    <source>
        <dbReference type="SAM" id="Phobius"/>
    </source>
</evidence>
<feature type="compositionally biased region" description="Acidic residues" evidence="12">
    <location>
        <begin position="1"/>
        <end position="10"/>
    </location>
</feature>
<dbReference type="SUPFAM" id="SSF56519">
    <property type="entry name" value="Penicillin binding protein dimerisation domain"/>
    <property type="match status" value="1"/>
</dbReference>
<dbReference type="Gene3D" id="3.90.1310.10">
    <property type="entry name" value="Penicillin-binding protein 2a (Domain 2)"/>
    <property type="match status" value="1"/>
</dbReference>
<evidence type="ECO:0000313" key="17">
    <source>
        <dbReference type="Proteomes" id="UP001300763"/>
    </source>
</evidence>
<evidence type="ECO:0000256" key="7">
    <source>
        <dbReference type="ARBA" id="ARBA00022960"/>
    </source>
</evidence>
<dbReference type="Gene3D" id="3.40.710.10">
    <property type="entry name" value="DD-peptidase/beta-lactamase superfamily"/>
    <property type="match status" value="1"/>
</dbReference>
<feature type="transmembrane region" description="Helical" evidence="13">
    <location>
        <begin position="239"/>
        <end position="257"/>
    </location>
</feature>
<feature type="transmembrane region" description="Helical" evidence="13">
    <location>
        <begin position="326"/>
        <end position="347"/>
    </location>
</feature>
<evidence type="ECO:0000256" key="8">
    <source>
        <dbReference type="ARBA" id="ARBA00022984"/>
    </source>
</evidence>
<keyword evidence="8" id="KW-0573">Peptidoglycan synthesis</keyword>
<proteinExistence type="inferred from homology"/>
<feature type="domain" description="Penicillin-binding protein transpeptidase" evidence="14">
    <location>
        <begin position="679"/>
        <end position="987"/>
    </location>
</feature>
<comment type="subcellular location">
    <subcellularLocation>
        <location evidence="3">Cell membrane</location>
    </subcellularLocation>
    <subcellularLocation>
        <location evidence="1">Membrane</location>
        <topology evidence="1">Multi-pass membrane protein</topology>
    </subcellularLocation>
    <subcellularLocation>
        <location evidence="2">Membrane</location>
        <topology evidence="2">Single-pass membrane protein</topology>
    </subcellularLocation>
</comment>
<dbReference type="InterPro" id="IPR012338">
    <property type="entry name" value="Beta-lactam/transpept-like"/>
</dbReference>
<dbReference type="RefSeq" id="WP_274200410.1">
    <property type="nucleotide sequence ID" value="NZ_JAQZAO010000004.1"/>
</dbReference>
<feature type="compositionally biased region" description="Basic residues" evidence="12">
    <location>
        <begin position="26"/>
        <end position="45"/>
    </location>
</feature>
<feature type="region of interest" description="Disordered" evidence="12">
    <location>
        <begin position="1"/>
        <end position="70"/>
    </location>
</feature>
<evidence type="ECO:0000256" key="2">
    <source>
        <dbReference type="ARBA" id="ARBA00004167"/>
    </source>
</evidence>
<dbReference type="PANTHER" id="PTHR30627">
    <property type="entry name" value="PEPTIDOGLYCAN D,D-TRANSPEPTIDASE"/>
    <property type="match status" value="1"/>
</dbReference>
<evidence type="ECO:0000256" key="5">
    <source>
        <dbReference type="ARBA" id="ARBA00022475"/>
    </source>
</evidence>
<evidence type="ECO:0000256" key="11">
    <source>
        <dbReference type="ARBA" id="ARBA00023316"/>
    </source>
</evidence>
<evidence type="ECO:0000256" key="1">
    <source>
        <dbReference type="ARBA" id="ARBA00004141"/>
    </source>
</evidence>
<keyword evidence="9 13" id="KW-1133">Transmembrane helix</keyword>
<keyword evidence="6 13" id="KW-0812">Transmembrane</keyword>
<feature type="transmembrane region" description="Helical" evidence="13">
    <location>
        <begin position="359"/>
        <end position="378"/>
    </location>
</feature>
<feature type="transmembrane region" description="Helical" evidence="13">
    <location>
        <begin position="107"/>
        <end position="124"/>
    </location>
</feature>
<feature type="transmembrane region" description="Helical" evidence="13">
    <location>
        <begin position="191"/>
        <end position="209"/>
    </location>
</feature>
<comment type="caution">
    <text evidence="16">The sequence shown here is derived from an EMBL/GenBank/DDBJ whole genome shotgun (WGS) entry which is preliminary data.</text>
</comment>
<keyword evidence="17" id="KW-1185">Reference proteome</keyword>
<dbReference type="PANTHER" id="PTHR30627:SF2">
    <property type="entry name" value="PEPTIDOGLYCAN D,D-TRANSPEPTIDASE MRDA"/>
    <property type="match status" value="1"/>
</dbReference>
<keyword evidence="7" id="KW-0133">Cell shape</keyword>
<dbReference type="InterPro" id="IPR050515">
    <property type="entry name" value="Beta-lactam/transpept"/>
</dbReference>
<feature type="transmembrane region" description="Helical" evidence="13">
    <location>
        <begin position="433"/>
        <end position="456"/>
    </location>
</feature>
<dbReference type="Pfam" id="PF00905">
    <property type="entry name" value="Transpeptidase"/>
    <property type="match status" value="1"/>
</dbReference>
<gene>
    <name evidence="16" type="ORF">PGB27_11020</name>
</gene>
<accession>A0ABT5SSQ8</accession>
<evidence type="ECO:0000313" key="16">
    <source>
        <dbReference type="EMBL" id="MDD7965875.1"/>
    </source>
</evidence>
<keyword evidence="5" id="KW-1003">Cell membrane</keyword>
<evidence type="ECO:0000259" key="14">
    <source>
        <dbReference type="Pfam" id="PF00905"/>
    </source>
</evidence>
<feature type="transmembrane region" description="Helical" evidence="13">
    <location>
        <begin position="215"/>
        <end position="232"/>
    </location>
</feature>
<evidence type="ECO:0000256" key="12">
    <source>
        <dbReference type="SAM" id="MobiDB-lite"/>
    </source>
</evidence>
<evidence type="ECO:0000256" key="9">
    <source>
        <dbReference type="ARBA" id="ARBA00022989"/>
    </source>
</evidence>
<dbReference type="EMBL" id="JAQZAO010000004">
    <property type="protein sequence ID" value="MDD7965875.1"/>
    <property type="molecule type" value="Genomic_DNA"/>
</dbReference>
<keyword evidence="11" id="KW-0961">Cell wall biogenesis/degradation</keyword>
<dbReference type="InterPro" id="IPR036138">
    <property type="entry name" value="PBP_dimer_sf"/>
</dbReference>
<evidence type="ECO:0000256" key="10">
    <source>
        <dbReference type="ARBA" id="ARBA00023136"/>
    </source>
</evidence>
<evidence type="ECO:0000256" key="3">
    <source>
        <dbReference type="ARBA" id="ARBA00004236"/>
    </source>
</evidence>
<feature type="transmembrane region" description="Helical" evidence="13">
    <location>
        <begin position="77"/>
        <end position="95"/>
    </location>
</feature>
<comment type="similarity">
    <text evidence="4">Belongs to the transpeptidase family.</text>
</comment>
<evidence type="ECO:0000256" key="6">
    <source>
        <dbReference type="ARBA" id="ARBA00022692"/>
    </source>
</evidence>
<sequence>MLSDETDDWGEPAPRRAAPGEDWGRGRRRPRLPRALRRLARRPGRPSRADRTEQRRARARAREERGAEPPRAAWGDGLAVLAAIVLVVLGAANLAAIGEAEATTTKLVTGGLGLAVLVLLAGRRRSVTPALAWTVYGTTLALLLAVLVVGREVNGARRWLAVGGITLQPSELAKIAVPLVLAAVLTRGRPGWLRFAVALPLAMVPIVLVADQPDLSTATLLTLTAAAVLVIARVPTRYLLPVLAAAVVAAPLAVGLLRDYQVARLGTFLTGSQSAEGPGWAVRQARLAIARGGWWGDRSDPVHLLAARYLPERQTDLALASLASGWGAVAAALALLAGLVIVWRCVLGARAPRSATGRLLCAGFAVLLAVELVVSTGGNLGLLPVAGVPFPILSGGGTATVVHLAALGLAIGCRRDGARRPLWTPAARGRPRLARTTVAALTVVLVAFASFGAGVVRDPVAAAASVDQMTRCVTIPAPRGAVVDRHGTLLAADAGDRGVRLAPALLRRDPAAVDRLAALLGRSPAELHALIAGAPDTVVGLDAGTVSGPVGDTVAGAGLPGVVVVPAPRRSYPTGPVLAPVLGWVGLATPTQTAWHPDLDPRGTTGRAGVEQSYDAVLRGVPGEQCYWVDPGGRPVSAAARREPVPGSTLTLTIDLGVQRRLVADVAASLAGSPRGAVGGAVAMDPRSGAVLALASWPSHDNALYGPPLDADALRAASRAPGTPMLNHAIASALPPGSTYKLVNATANMVHPVFPPDRVIPTGGSFTYGSHTFGNWRVLPPQDMVDAIAWSNDVYFYKLALGLGPDAMIDTARALGVGQPTGIDLPGESPGYLGTPASVTAAGGTWYPGSTVILGIGQGPILATPLQTARWTAAVATGALVTPHVGMAVGTGPTATVLPHPAPTPLPFADRLGPVRDGMRAVVTSGTGRALGSAGITVAAKSGTAEDPSVPGGGVDDWMTAVAPADAPDIVVTALAQRPDTGSSRTAGVVASTLRAHGATVP</sequence>
<evidence type="ECO:0000259" key="15">
    <source>
        <dbReference type="Pfam" id="PF03717"/>
    </source>
</evidence>
<feature type="domain" description="Penicillin-binding protein dimerisation" evidence="15">
    <location>
        <begin position="559"/>
        <end position="637"/>
    </location>
</feature>
<organism evidence="16 17">
    <name type="scientific">Actinomycetospora lemnae</name>
    <dbReference type="NCBI Taxonomy" id="3019891"/>
    <lineage>
        <taxon>Bacteria</taxon>
        <taxon>Bacillati</taxon>
        <taxon>Actinomycetota</taxon>
        <taxon>Actinomycetes</taxon>
        <taxon>Pseudonocardiales</taxon>
        <taxon>Pseudonocardiaceae</taxon>
        <taxon>Actinomycetospora</taxon>
    </lineage>
</organism>
<dbReference type="InterPro" id="IPR001460">
    <property type="entry name" value="PCN-bd_Tpept"/>
</dbReference>
<name>A0ABT5SSQ8_9PSEU</name>
<reference evidence="16 17" key="1">
    <citation type="submission" date="2023-02" db="EMBL/GenBank/DDBJ databases">
        <title>Genome sequencing required for Actinomycetospora new species description.</title>
        <authorList>
            <person name="Saimee Y."/>
            <person name="Duangmal K."/>
        </authorList>
    </citation>
    <scope>NUCLEOTIDE SEQUENCE [LARGE SCALE GENOMIC DNA]</scope>
    <source>
        <strain evidence="16 17">DW7H6</strain>
    </source>
</reference>
<feature type="transmembrane region" description="Helical" evidence="13">
    <location>
        <begin position="130"/>
        <end position="150"/>
    </location>
</feature>